<dbReference type="PANTHER" id="PTHR40394:SF2">
    <property type="entry name" value="QUINOL:CYTOCHROME C OXIDOREDUCTASE MEMBRANE PROTEIN"/>
    <property type="match status" value="1"/>
</dbReference>
<gene>
    <name evidence="6" type="ORF">KDU71_16370</name>
</gene>
<evidence type="ECO:0000256" key="2">
    <source>
        <dbReference type="ARBA" id="ARBA00022723"/>
    </source>
</evidence>
<keyword evidence="2" id="KW-0479">Metal-binding</keyword>
<proteinExistence type="predicted"/>
<keyword evidence="4" id="KW-0732">Signal</keyword>
<reference evidence="6" key="1">
    <citation type="journal article" date="2018" name="Int. J. Syst. Evol. Microbiol.">
        <title>Carboxylicivirga sediminis sp. nov., isolated from coastal sediment.</title>
        <authorList>
            <person name="Wang F.Q."/>
            <person name="Ren L.H."/>
            <person name="Zou R.J."/>
            <person name="Sun Y.Z."/>
            <person name="Liu X.J."/>
            <person name="Jiang F."/>
            <person name="Liu L.J."/>
        </authorList>
    </citation>
    <scope>NUCLEOTIDE SEQUENCE</scope>
    <source>
        <strain evidence="6">JR1</strain>
    </source>
</reference>
<dbReference type="GO" id="GO:0046872">
    <property type="term" value="F:metal ion binding"/>
    <property type="evidence" value="ECO:0007669"/>
    <property type="project" value="UniProtKB-KW"/>
</dbReference>
<accession>A0A941F5E3</accession>
<evidence type="ECO:0000256" key="4">
    <source>
        <dbReference type="SAM" id="SignalP"/>
    </source>
</evidence>
<dbReference type="PANTHER" id="PTHR40394">
    <property type="entry name" value="LIPOPROTEIN-RELATED"/>
    <property type="match status" value="1"/>
</dbReference>
<dbReference type="AlphaFoldDB" id="A0A941F5E3"/>
<feature type="chain" id="PRO_5036783257" evidence="4">
    <location>
        <begin position="26"/>
        <end position="139"/>
    </location>
</feature>
<dbReference type="InterPro" id="IPR036909">
    <property type="entry name" value="Cyt_c-like_dom_sf"/>
</dbReference>
<dbReference type="GO" id="GO:0009055">
    <property type="term" value="F:electron transfer activity"/>
    <property type="evidence" value="ECO:0007669"/>
    <property type="project" value="InterPro"/>
</dbReference>
<dbReference type="InterPro" id="IPR009056">
    <property type="entry name" value="Cyt_c-like_dom"/>
</dbReference>
<sequence length="139" mass="15915">MKKHLFKLAIIALLAIIHMSFTTKTSNQEHTKKEVPAEYQNKENPYKNDASLKMIGLRNFNRHCVSCHGKKGKGDGVMAKNMKTLPGDLSAKYMEEYTDGELYYLSFVGIADRPDFMKLIPEEEAKWAVVNYVRALQDQ</sequence>
<evidence type="ECO:0000256" key="3">
    <source>
        <dbReference type="ARBA" id="ARBA00023004"/>
    </source>
</evidence>
<evidence type="ECO:0000313" key="6">
    <source>
        <dbReference type="EMBL" id="MBR8537146.1"/>
    </source>
</evidence>
<protein>
    <submittedName>
        <fullName evidence="6">Cytochrome c</fullName>
    </submittedName>
</protein>
<dbReference type="EMBL" id="JAGTAR010000027">
    <property type="protein sequence ID" value="MBR8537146.1"/>
    <property type="molecule type" value="Genomic_DNA"/>
</dbReference>
<organism evidence="6 7">
    <name type="scientific">Carboxylicivirga sediminis</name>
    <dbReference type="NCBI Taxonomy" id="2006564"/>
    <lineage>
        <taxon>Bacteria</taxon>
        <taxon>Pseudomonadati</taxon>
        <taxon>Bacteroidota</taxon>
        <taxon>Bacteroidia</taxon>
        <taxon>Marinilabiliales</taxon>
        <taxon>Marinilabiliaceae</taxon>
        <taxon>Carboxylicivirga</taxon>
    </lineage>
</organism>
<comment type="caution">
    <text evidence="6">The sequence shown here is derived from an EMBL/GenBank/DDBJ whole genome shotgun (WGS) entry which is preliminary data.</text>
</comment>
<evidence type="ECO:0000259" key="5">
    <source>
        <dbReference type="Pfam" id="PF00034"/>
    </source>
</evidence>
<dbReference type="GO" id="GO:0020037">
    <property type="term" value="F:heme binding"/>
    <property type="evidence" value="ECO:0007669"/>
    <property type="project" value="InterPro"/>
</dbReference>
<keyword evidence="1" id="KW-0349">Heme</keyword>
<dbReference type="Gene3D" id="1.10.760.10">
    <property type="entry name" value="Cytochrome c-like domain"/>
    <property type="match status" value="1"/>
</dbReference>
<feature type="domain" description="Cytochrome c" evidence="5">
    <location>
        <begin position="59"/>
        <end position="136"/>
    </location>
</feature>
<evidence type="ECO:0000256" key="1">
    <source>
        <dbReference type="ARBA" id="ARBA00022617"/>
    </source>
</evidence>
<dbReference type="SUPFAM" id="SSF46626">
    <property type="entry name" value="Cytochrome c"/>
    <property type="match status" value="1"/>
</dbReference>
<keyword evidence="7" id="KW-1185">Reference proteome</keyword>
<name>A0A941F5E3_9BACT</name>
<reference evidence="6" key="2">
    <citation type="submission" date="2021-04" db="EMBL/GenBank/DDBJ databases">
        <authorList>
            <person name="Zhang T."/>
            <person name="Zhang Y."/>
            <person name="Lu D."/>
            <person name="Zuo D."/>
            <person name="Du Z."/>
        </authorList>
    </citation>
    <scope>NUCLEOTIDE SEQUENCE</scope>
    <source>
        <strain evidence="6">JR1</strain>
    </source>
</reference>
<dbReference type="Pfam" id="PF00034">
    <property type="entry name" value="Cytochrom_C"/>
    <property type="match status" value="1"/>
</dbReference>
<dbReference type="RefSeq" id="WP_212192171.1">
    <property type="nucleotide sequence ID" value="NZ_JAGTAR010000027.1"/>
</dbReference>
<evidence type="ECO:0000313" key="7">
    <source>
        <dbReference type="Proteomes" id="UP000679220"/>
    </source>
</evidence>
<dbReference type="Proteomes" id="UP000679220">
    <property type="component" value="Unassembled WGS sequence"/>
</dbReference>
<keyword evidence="3" id="KW-0408">Iron</keyword>
<feature type="signal peptide" evidence="4">
    <location>
        <begin position="1"/>
        <end position="25"/>
    </location>
</feature>